<reference evidence="1 2" key="1">
    <citation type="submission" date="2019-02" db="EMBL/GenBank/DDBJ databases">
        <title>Deep-cultivation of Planctomycetes and their phenomic and genomic characterization uncovers novel biology.</title>
        <authorList>
            <person name="Wiegand S."/>
            <person name="Jogler M."/>
            <person name="Boedeker C."/>
            <person name="Pinto D."/>
            <person name="Vollmers J."/>
            <person name="Rivas-Marin E."/>
            <person name="Kohn T."/>
            <person name="Peeters S.H."/>
            <person name="Heuer A."/>
            <person name="Rast P."/>
            <person name="Oberbeckmann S."/>
            <person name="Bunk B."/>
            <person name="Jeske O."/>
            <person name="Meyerdierks A."/>
            <person name="Storesund J.E."/>
            <person name="Kallscheuer N."/>
            <person name="Luecker S."/>
            <person name="Lage O.M."/>
            <person name="Pohl T."/>
            <person name="Merkel B.J."/>
            <person name="Hornburger P."/>
            <person name="Mueller R.-W."/>
            <person name="Bruemmer F."/>
            <person name="Labrenz M."/>
            <person name="Spormann A.M."/>
            <person name="Op Den Camp H."/>
            <person name="Overmann J."/>
            <person name="Amann R."/>
            <person name="Jetten M.S.M."/>
            <person name="Mascher T."/>
            <person name="Medema M.H."/>
            <person name="Devos D.P."/>
            <person name="Kaster A.-K."/>
            <person name="Ovreas L."/>
            <person name="Rohde M."/>
            <person name="Galperin M.Y."/>
            <person name="Jogler C."/>
        </authorList>
    </citation>
    <scope>NUCLEOTIDE SEQUENCE [LARGE SCALE GENOMIC DNA]</scope>
    <source>
        <strain evidence="1 2">Q31b</strain>
    </source>
</reference>
<comment type="caution">
    <text evidence="1">The sequence shown here is derived from an EMBL/GenBank/DDBJ whole genome shotgun (WGS) entry which is preliminary data.</text>
</comment>
<sequence>MWLLLLASKTMFGGSVGRRSKNRVKILNLLMQKALRSFRRLGWKEFVKSEVDRCGERRTLVLSLLNAKRIAKSWLTNRCPPIFPFVLERLPRVRLA</sequence>
<gene>
    <name evidence="1" type="ORF">Q31b_46060</name>
</gene>
<evidence type="ECO:0000313" key="2">
    <source>
        <dbReference type="Proteomes" id="UP000315471"/>
    </source>
</evidence>
<evidence type="ECO:0000313" key="1">
    <source>
        <dbReference type="EMBL" id="TWU37817.1"/>
    </source>
</evidence>
<name>A0A5C6DPP4_9BACT</name>
<dbReference type="AlphaFoldDB" id="A0A5C6DPP4"/>
<accession>A0A5C6DPP4</accession>
<dbReference type="Proteomes" id="UP000315471">
    <property type="component" value="Unassembled WGS sequence"/>
</dbReference>
<keyword evidence="2" id="KW-1185">Reference proteome</keyword>
<protein>
    <submittedName>
        <fullName evidence="1">Uncharacterized protein</fullName>
    </submittedName>
</protein>
<organism evidence="1 2">
    <name type="scientific">Novipirellula aureliae</name>
    <dbReference type="NCBI Taxonomy" id="2527966"/>
    <lineage>
        <taxon>Bacteria</taxon>
        <taxon>Pseudomonadati</taxon>
        <taxon>Planctomycetota</taxon>
        <taxon>Planctomycetia</taxon>
        <taxon>Pirellulales</taxon>
        <taxon>Pirellulaceae</taxon>
        <taxon>Novipirellula</taxon>
    </lineage>
</organism>
<dbReference type="EMBL" id="SJPY01000007">
    <property type="protein sequence ID" value="TWU37817.1"/>
    <property type="molecule type" value="Genomic_DNA"/>
</dbReference>
<proteinExistence type="predicted"/>